<protein>
    <submittedName>
        <fullName evidence="3">Uncharacterized protein</fullName>
    </submittedName>
</protein>
<dbReference type="InParanoid" id="A0A5F4WDH3"/>
<dbReference type="GO" id="GO:0007507">
    <property type="term" value="P:heart development"/>
    <property type="evidence" value="ECO:0007669"/>
    <property type="project" value="TreeGrafter"/>
</dbReference>
<dbReference type="Ensembl" id="ENSCJAT00000094637.2">
    <property type="protein sequence ID" value="ENSCJAP00000075743.1"/>
    <property type="gene ID" value="ENSCJAG00000067581.2"/>
</dbReference>
<dbReference type="GO" id="GO:0061061">
    <property type="term" value="P:muscle structure development"/>
    <property type="evidence" value="ECO:0007669"/>
    <property type="project" value="TreeGrafter"/>
</dbReference>
<proteinExistence type="predicted"/>
<dbReference type="PANTHER" id="PTHR24214">
    <property type="entry name" value="PDZ AND LIM DOMAIN PROTEIN ZASP"/>
    <property type="match status" value="1"/>
</dbReference>
<keyword evidence="1" id="KW-0440">LIM domain</keyword>
<evidence type="ECO:0000256" key="2">
    <source>
        <dbReference type="SAM" id="MobiDB-lite"/>
    </source>
</evidence>
<organism evidence="3 4">
    <name type="scientific">Callithrix jacchus</name>
    <name type="common">White-tufted-ear marmoset</name>
    <name type="synonym">Simia Jacchus</name>
    <dbReference type="NCBI Taxonomy" id="9483"/>
    <lineage>
        <taxon>Eukaryota</taxon>
        <taxon>Metazoa</taxon>
        <taxon>Chordata</taxon>
        <taxon>Craniata</taxon>
        <taxon>Vertebrata</taxon>
        <taxon>Euteleostomi</taxon>
        <taxon>Mammalia</taxon>
        <taxon>Eutheria</taxon>
        <taxon>Euarchontoglires</taxon>
        <taxon>Primates</taxon>
        <taxon>Haplorrhini</taxon>
        <taxon>Platyrrhini</taxon>
        <taxon>Cebidae</taxon>
        <taxon>Callitrichinae</taxon>
        <taxon>Callithrix</taxon>
        <taxon>Callithrix</taxon>
    </lineage>
</organism>
<dbReference type="GO" id="GO:0051371">
    <property type="term" value="F:muscle alpha-actinin binding"/>
    <property type="evidence" value="ECO:0007669"/>
    <property type="project" value="TreeGrafter"/>
</dbReference>
<dbReference type="GO" id="GO:0003779">
    <property type="term" value="F:actin binding"/>
    <property type="evidence" value="ECO:0007669"/>
    <property type="project" value="TreeGrafter"/>
</dbReference>
<dbReference type="GO" id="GO:0030018">
    <property type="term" value="C:Z disc"/>
    <property type="evidence" value="ECO:0007669"/>
    <property type="project" value="TreeGrafter"/>
</dbReference>
<dbReference type="InterPro" id="IPR050604">
    <property type="entry name" value="PDZ-LIM_domain"/>
</dbReference>
<reference evidence="3" key="1">
    <citation type="submission" date="2009-03" db="EMBL/GenBank/DDBJ databases">
        <authorList>
            <person name="Warren W."/>
            <person name="Ye L."/>
            <person name="Minx P."/>
            <person name="Worley K."/>
            <person name="Gibbs R."/>
            <person name="Wilson R.K."/>
        </authorList>
    </citation>
    <scope>NUCLEOTIDE SEQUENCE [LARGE SCALE GENOMIC DNA]</scope>
</reference>
<evidence type="ECO:0000313" key="3">
    <source>
        <dbReference type="Ensembl" id="ENSCJAP00000075743.1"/>
    </source>
</evidence>
<dbReference type="GO" id="GO:0030036">
    <property type="term" value="P:actin cytoskeleton organization"/>
    <property type="evidence" value="ECO:0007669"/>
    <property type="project" value="TreeGrafter"/>
</dbReference>
<evidence type="ECO:0000313" key="4">
    <source>
        <dbReference type="Proteomes" id="UP000008225"/>
    </source>
</evidence>
<keyword evidence="1" id="KW-0479">Metal-binding</keyword>
<dbReference type="Bgee" id="ENSCJAG00000067581">
    <property type="expression patterns" value="Expressed in heart and 1 other cell type or tissue"/>
</dbReference>
<reference evidence="3" key="3">
    <citation type="submission" date="2025-09" db="UniProtKB">
        <authorList>
            <consortium name="Ensembl"/>
        </authorList>
    </citation>
    <scope>IDENTIFICATION</scope>
</reference>
<feature type="compositionally biased region" description="Polar residues" evidence="2">
    <location>
        <begin position="38"/>
        <end position="50"/>
    </location>
</feature>
<dbReference type="GeneTree" id="ENSGT00940000155292"/>
<keyword evidence="1" id="KW-0862">Zinc</keyword>
<dbReference type="Proteomes" id="UP000008225">
    <property type="component" value="Chromosome 13"/>
</dbReference>
<evidence type="ECO:0000256" key="1">
    <source>
        <dbReference type="ARBA" id="ARBA00023038"/>
    </source>
</evidence>
<reference evidence="3" key="2">
    <citation type="submission" date="2025-08" db="UniProtKB">
        <authorList>
            <consortium name="Ensembl"/>
        </authorList>
    </citation>
    <scope>IDENTIFICATION</scope>
</reference>
<dbReference type="GO" id="GO:0031941">
    <property type="term" value="C:filamentous actin"/>
    <property type="evidence" value="ECO:0007669"/>
    <property type="project" value="TreeGrafter"/>
</dbReference>
<name>A0A5F4WDH3_CALJA</name>
<dbReference type="GO" id="GO:0001725">
    <property type="term" value="C:stress fiber"/>
    <property type="evidence" value="ECO:0007669"/>
    <property type="project" value="TreeGrafter"/>
</dbReference>
<keyword evidence="4" id="KW-1185">Reference proteome</keyword>
<feature type="compositionally biased region" description="Polar residues" evidence="2">
    <location>
        <begin position="15"/>
        <end position="25"/>
    </location>
</feature>
<dbReference type="PANTHER" id="PTHR24214:SF32">
    <property type="entry name" value="PDZ AND LIM DOMAIN PROTEIN 5"/>
    <property type="match status" value="1"/>
</dbReference>
<dbReference type="GO" id="GO:0005912">
    <property type="term" value="C:adherens junction"/>
    <property type="evidence" value="ECO:0007669"/>
    <property type="project" value="TreeGrafter"/>
</dbReference>
<accession>A0A5F4WDH3</accession>
<dbReference type="AlphaFoldDB" id="A0A5F4WDH3"/>
<dbReference type="STRING" id="9483.ENSCJAP00000075743"/>
<sequence>MTHFEAQNKIKGCTDSLNMTLQRASATPRPEPVPVQKPTVTSMCSKTSQELAEGQRRRSQCDSKQQNGLPRKHIVEYNSEFYHISTHSDASKKTLSEDTEDWHSRTGMTQSCSLGILAQITGTNN</sequence>
<feature type="region of interest" description="Disordered" evidence="2">
    <location>
        <begin position="1"/>
        <end position="70"/>
    </location>
</feature>